<dbReference type="Proteomes" id="UP000253551">
    <property type="component" value="Unassembled WGS sequence"/>
</dbReference>
<name>A0A367JAK6_RHIST</name>
<keyword evidence="2" id="KW-1185">Reference proteome</keyword>
<protein>
    <submittedName>
        <fullName evidence="1">Uncharacterized protein</fullName>
    </submittedName>
</protein>
<dbReference type="EMBL" id="PJQM01003817">
    <property type="protein sequence ID" value="RCH86982.1"/>
    <property type="molecule type" value="Genomic_DNA"/>
</dbReference>
<organism evidence="1 2">
    <name type="scientific">Rhizopus stolonifer</name>
    <name type="common">Rhizopus nigricans</name>
    <dbReference type="NCBI Taxonomy" id="4846"/>
    <lineage>
        <taxon>Eukaryota</taxon>
        <taxon>Fungi</taxon>
        <taxon>Fungi incertae sedis</taxon>
        <taxon>Mucoromycota</taxon>
        <taxon>Mucoromycotina</taxon>
        <taxon>Mucoromycetes</taxon>
        <taxon>Mucorales</taxon>
        <taxon>Mucorineae</taxon>
        <taxon>Rhizopodaceae</taxon>
        <taxon>Rhizopus</taxon>
    </lineage>
</organism>
<comment type="caution">
    <text evidence="1">The sequence shown here is derived from an EMBL/GenBank/DDBJ whole genome shotgun (WGS) entry which is preliminary data.</text>
</comment>
<accession>A0A367JAK6</accession>
<dbReference type="OrthoDB" id="2209631at2759"/>
<dbReference type="AlphaFoldDB" id="A0A367JAK6"/>
<evidence type="ECO:0000313" key="1">
    <source>
        <dbReference type="EMBL" id="RCH86982.1"/>
    </source>
</evidence>
<gene>
    <name evidence="1" type="ORF">CU098_009622</name>
</gene>
<proteinExistence type="predicted"/>
<evidence type="ECO:0000313" key="2">
    <source>
        <dbReference type="Proteomes" id="UP000253551"/>
    </source>
</evidence>
<reference evidence="1 2" key="1">
    <citation type="journal article" date="2018" name="G3 (Bethesda)">
        <title>Phylogenetic and Phylogenomic Definition of Rhizopus Species.</title>
        <authorList>
            <person name="Gryganskyi A.P."/>
            <person name="Golan J."/>
            <person name="Dolatabadi S."/>
            <person name="Mondo S."/>
            <person name="Robb S."/>
            <person name="Idnurm A."/>
            <person name="Muszewska A."/>
            <person name="Steczkiewicz K."/>
            <person name="Masonjones S."/>
            <person name="Liao H.L."/>
            <person name="Gajdeczka M.T."/>
            <person name="Anike F."/>
            <person name="Vuek A."/>
            <person name="Anishchenko I.M."/>
            <person name="Voigt K."/>
            <person name="de Hoog G.S."/>
            <person name="Smith M.E."/>
            <person name="Heitman J."/>
            <person name="Vilgalys R."/>
            <person name="Stajich J.E."/>
        </authorList>
    </citation>
    <scope>NUCLEOTIDE SEQUENCE [LARGE SCALE GENOMIC DNA]</scope>
    <source>
        <strain evidence="1 2">LSU 92-RS-03</strain>
    </source>
</reference>
<sequence length="80" mass="8866">MNNNRGSFDYNHRFSIVSEHDTVQYLTAACIAQWAKTSPKTKATLTLDGGDTVDLPIYTLRRRNAVVAHSPDAPMCEIAV</sequence>